<gene>
    <name evidence="3" type="ORF">ACM01_33785</name>
</gene>
<dbReference type="PROSITE" id="PS00552">
    <property type="entry name" value="HTH_MERR_1"/>
    <property type="match status" value="1"/>
</dbReference>
<keyword evidence="1" id="KW-0238">DNA-binding</keyword>
<dbReference type="RefSeq" id="WP_048585237.1">
    <property type="nucleotide sequence ID" value="NZ_LFNT01000056.1"/>
</dbReference>
<evidence type="ECO:0000256" key="1">
    <source>
        <dbReference type="ARBA" id="ARBA00023125"/>
    </source>
</evidence>
<dbReference type="AlphaFoldDB" id="A0A0J7Z350"/>
<reference evidence="3 4" key="1">
    <citation type="submission" date="2015-06" db="EMBL/GenBank/DDBJ databases">
        <authorList>
            <person name="Ju K.-S."/>
            <person name="Doroghazi J.R."/>
            <person name="Metcalf W.W."/>
        </authorList>
    </citation>
    <scope>NUCLEOTIDE SEQUENCE [LARGE SCALE GENOMIC DNA]</scope>
    <source>
        <strain evidence="3 4">NRRL 3414</strain>
    </source>
</reference>
<sequence>MTEDEAVDDELLTIGAFAARARLSAKALRLYDRLGLLAPTHVDEVSGYRYYRADQIERARLVALLRQLDMPLARIAEVVEAPDGAAAAARLDAYWADVEARVAGQRTLAEYLRGRLSGRSSEMYGKFVVETVDVPGQVVISEARHVLAGELPAWIGASLGRLESAAQACGGITAPPFVVYHSEVSMESDGPAESCVPVANEAAARAWAEEHGRTWETKVRVQPAQRLAYTRITKAQVAHPQILAAFEAVEEWIAREGLEQTGPCQEVYFADWEAAGAQDPVCDVAFPVK</sequence>
<dbReference type="CDD" id="cd01107">
    <property type="entry name" value="HTH_BmrR"/>
    <property type="match status" value="1"/>
</dbReference>
<dbReference type="PATRIC" id="fig|1938.3.peg.7037"/>
<protein>
    <submittedName>
        <fullName evidence="3">MerR family transcriptional regulator</fullName>
    </submittedName>
</protein>
<dbReference type="PROSITE" id="PS50937">
    <property type="entry name" value="HTH_MERR_2"/>
    <property type="match status" value="1"/>
</dbReference>
<dbReference type="Gene3D" id="3.20.80.10">
    <property type="entry name" value="Regulatory factor, effector binding domain"/>
    <property type="match status" value="1"/>
</dbReference>
<name>A0A0J7Z350_STRVR</name>
<evidence type="ECO:0000313" key="3">
    <source>
        <dbReference type="EMBL" id="KMS69678.1"/>
    </source>
</evidence>
<dbReference type="InterPro" id="IPR009061">
    <property type="entry name" value="DNA-bd_dom_put_sf"/>
</dbReference>
<dbReference type="InterPro" id="IPR047057">
    <property type="entry name" value="MerR_fam"/>
</dbReference>
<organism evidence="3 4">
    <name type="scientific">Streptomyces viridochromogenes</name>
    <dbReference type="NCBI Taxonomy" id="1938"/>
    <lineage>
        <taxon>Bacteria</taxon>
        <taxon>Bacillati</taxon>
        <taxon>Actinomycetota</taxon>
        <taxon>Actinomycetes</taxon>
        <taxon>Kitasatosporales</taxon>
        <taxon>Streptomycetaceae</taxon>
        <taxon>Streptomyces</taxon>
    </lineage>
</organism>
<comment type="caution">
    <text evidence="3">The sequence shown here is derived from an EMBL/GenBank/DDBJ whole genome shotgun (WGS) entry which is preliminary data.</text>
</comment>
<dbReference type="OrthoDB" id="7849865at2"/>
<dbReference type="SUPFAM" id="SSF46955">
    <property type="entry name" value="Putative DNA-binding domain"/>
    <property type="match status" value="1"/>
</dbReference>
<dbReference type="SUPFAM" id="SSF55136">
    <property type="entry name" value="Probable bacterial effector-binding domain"/>
    <property type="match status" value="1"/>
</dbReference>
<dbReference type="Gene3D" id="1.10.1660.10">
    <property type="match status" value="1"/>
</dbReference>
<dbReference type="Proteomes" id="UP000037432">
    <property type="component" value="Unassembled WGS sequence"/>
</dbReference>
<evidence type="ECO:0000313" key="4">
    <source>
        <dbReference type="Proteomes" id="UP000037432"/>
    </source>
</evidence>
<proteinExistence type="predicted"/>
<dbReference type="GO" id="GO:0003700">
    <property type="term" value="F:DNA-binding transcription factor activity"/>
    <property type="evidence" value="ECO:0007669"/>
    <property type="project" value="InterPro"/>
</dbReference>
<evidence type="ECO:0000259" key="2">
    <source>
        <dbReference type="PROSITE" id="PS50937"/>
    </source>
</evidence>
<feature type="domain" description="HTH merR-type" evidence="2">
    <location>
        <begin position="11"/>
        <end position="81"/>
    </location>
</feature>
<dbReference type="InterPro" id="IPR000551">
    <property type="entry name" value="MerR-type_HTH_dom"/>
</dbReference>
<dbReference type="PANTHER" id="PTHR30204:SF97">
    <property type="entry name" value="MERR FAMILY REGULATORY PROTEIN"/>
    <property type="match status" value="1"/>
</dbReference>
<dbReference type="Pfam" id="PF13411">
    <property type="entry name" value="MerR_1"/>
    <property type="match status" value="1"/>
</dbReference>
<dbReference type="SMART" id="SM00422">
    <property type="entry name" value="HTH_MERR"/>
    <property type="match status" value="1"/>
</dbReference>
<accession>A0A0J7Z350</accession>
<dbReference type="GO" id="GO:0003677">
    <property type="term" value="F:DNA binding"/>
    <property type="evidence" value="ECO:0007669"/>
    <property type="project" value="UniProtKB-KW"/>
</dbReference>
<dbReference type="InterPro" id="IPR011256">
    <property type="entry name" value="Reg_factor_effector_dom_sf"/>
</dbReference>
<dbReference type="PANTHER" id="PTHR30204">
    <property type="entry name" value="REDOX-CYCLING DRUG-SENSING TRANSCRIPTIONAL ACTIVATOR SOXR"/>
    <property type="match status" value="1"/>
</dbReference>
<dbReference type="EMBL" id="LFNT01000056">
    <property type="protein sequence ID" value="KMS69678.1"/>
    <property type="molecule type" value="Genomic_DNA"/>
</dbReference>